<name>A0A8J5XEN7_DIALT</name>
<dbReference type="InterPro" id="IPR050689">
    <property type="entry name" value="FKBP-type_PPIase"/>
</dbReference>
<dbReference type="InterPro" id="IPR046357">
    <property type="entry name" value="PPIase_dom_sf"/>
</dbReference>
<reference evidence="7" key="1">
    <citation type="submission" date="2021-05" db="EMBL/GenBank/DDBJ databases">
        <title>The genome of the haptophyte Pavlova lutheri (Diacronema luteri, Pavlovales) - a model for lipid biosynthesis in eukaryotic algae.</title>
        <authorList>
            <person name="Hulatt C.J."/>
            <person name="Posewitz M.C."/>
        </authorList>
    </citation>
    <scope>NUCLEOTIDE SEQUENCE</scope>
    <source>
        <strain evidence="7">NIVA-4/92</strain>
    </source>
</reference>
<accession>A0A8J5XEN7</accession>
<dbReference type="Gene3D" id="3.10.50.40">
    <property type="match status" value="1"/>
</dbReference>
<evidence type="ECO:0000313" key="8">
    <source>
        <dbReference type="Proteomes" id="UP000751190"/>
    </source>
</evidence>
<comment type="caution">
    <text evidence="7">The sequence shown here is derived from an EMBL/GenBank/DDBJ whole genome shotgun (WGS) entry which is preliminary data.</text>
</comment>
<evidence type="ECO:0000313" key="7">
    <source>
        <dbReference type="EMBL" id="KAG8461445.1"/>
    </source>
</evidence>
<dbReference type="GO" id="GO:0005737">
    <property type="term" value="C:cytoplasm"/>
    <property type="evidence" value="ECO:0007669"/>
    <property type="project" value="TreeGrafter"/>
</dbReference>
<dbReference type="PANTHER" id="PTHR10516:SF443">
    <property type="entry name" value="FK506-BINDING PROTEIN 59-RELATED"/>
    <property type="match status" value="1"/>
</dbReference>
<protein>
    <recommendedName>
        <fullName evidence="2 5">peptidylprolyl isomerase</fullName>
        <ecNumber evidence="2 5">5.2.1.8</ecNumber>
    </recommendedName>
</protein>
<comment type="catalytic activity">
    <reaction evidence="1 5">
        <text>[protein]-peptidylproline (omega=180) = [protein]-peptidylproline (omega=0)</text>
        <dbReference type="Rhea" id="RHEA:16237"/>
        <dbReference type="Rhea" id="RHEA-COMP:10747"/>
        <dbReference type="Rhea" id="RHEA-COMP:10748"/>
        <dbReference type="ChEBI" id="CHEBI:83833"/>
        <dbReference type="ChEBI" id="CHEBI:83834"/>
        <dbReference type="EC" id="5.2.1.8"/>
    </reaction>
</comment>
<gene>
    <name evidence="7" type="ORF">KFE25_001049</name>
</gene>
<dbReference type="EMBL" id="JAGTXO010000025">
    <property type="protein sequence ID" value="KAG8461445.1"/>
    <property type="molecule type" value="Genomic_DNA"/>
</dbReference>
<proteinExistence type="predicted"/>
<dbReference type="InterPro" id="IPR001179">
    <property type="entry name" value="PPIase_FKBP_dom"/>
</dbReference>
<dbReference type="PROSITE" id="PS50059">
    <property type="entry name" value="FKBP_PPIASE"/>
    <property type="match status" value="1"/>
</dbReference>
<dbReference type="PANTHER" id="PTHR10516">
    <property type="entry name" value="PEPTIDYL-PROLYL CIS-TRANS ISOMERASE"/>
    <property type="match status" value="1"/>
</dbReference>
<dbReference type="GO" id="GO:0003755">
    <property type="term" value="F:peptidyl-prolyl cis-trans isomerase activity"/>
    <property type="evidence" value="ECO:0007669"/>
    <property type="project" value="UniProtKB-KW"/>
</dbReference>
<dbReference type="FunFam" id="3.10.50.40:FF:000006">
    <property type="entry name" value="Peptidyl-prolyl cis-trans isomerase"/>
    <property type="match status" value="1"/>
</dbReference>
<dbReference type="AlphaFoldDB" id="A0A8J5XEN7"/>
<feature type="domain" description="PPIase FKBP-type" evidence="6">
    <location>
        <begin position="32"/>
        <end position="119"/>
    </location>
</feature>
<evidence type="ECO:0000259" key="6">
    <source>
        <dbReference type="PROSITE" id="PS50059"/>
    </source>
</evidence>
<evidence type="ECO:0000256" key="2">
    <source>
        <dbReference type="ARBA" id="ARBA00013194"/>
    </source>
</evidence>
<evidence type="ECO:0000256" key="4">
    <source>
        <dbReference type="ARBA" id="ARBA00023235"/>
    </source>
</evidence>
<dbReference type="SUPFAM" id="SSF54534">
    <property type="entry name" value="FKBP-like"/>
    <property type="match status" value="1"/>
</dbReference>
<keyword evidence="8" id="KW-1185">Reference proteome</keyword>
<dbReference type="Proteomes" id="UP000751190">
    <property type="component" value="Unassembled WGS sequence"/>
</dbReference>
<keyword evidence="4 5" id="KW-0413">Isomerase</keyword>
<organism evidence="7 8">
    <name type="scientific">Diacronema lutheri</name>
    <name type="common">Unicellular marine alga</name>
    <name type="synonym">Monochrysis lutheri</name>
    <dbReference type="NCBI Taxonomy" id="2081491"/>
    <lineage>
        <taxon>Eukaryota</taxon>
        <taxon>Haptista</taxon>
        <taxon>Haptophyta</taxon>
        <taxon>Pavlovophyceae</taxon>
        <taxon>Pavlovales</taxon>
        <taxon>Pavlovaceae</taxon>
        <taxon>Diacronema</taxon>
    </lineage>
</organism>
<keyword evidence="3 5" id="KW-0697">Rotamase</keyword>
<evidence type="ECO:0000256" key="1">
    <source>
        <dbReference type="ARBA" id="ARBA00000971"/>
    </source>
</evidence>
<evidence type="ECO:0000256" key="5">
    <source>
        <dbReference type="PROSITE-ProRule" id="PRU00277"/>
    </source>
</evidence>
<sequence>MGAVTNGEVVQISPGLTKKVTRAGNGQRAPSGSTVNVHYTGKLADGKVFDSSRTRGQPFSFELEQGNVIAGWDRGVATMTVGEQAVLTIAPELGYGSRAVGPIPPNSTLTFEVELVSWSAVNALRALAKRALFVALVLAYAYFRFRSATNENTGNPLF</sequence>
<dbReference type="Pfam" id="PF00254">
    <property type="entry name" value="FKBP_C"/>
    <property type="match status" value="1"/>
</dbReference>
<dbReference type="OMA" id="AYAYFRF"/>
<dbReference type="EC" id="5.2.1.8" evidence="2 5"/>
<dbReference type="OrthoDB" id="1902587at2759"/>
<evidence type="ECO:0000256" key="3">
    <source>
        <dbReference type="ARBA" id="ARBA00023110"/>
    </source>
</evidence>